<evidence type="ECO:0000256" key="1">
    <source>
        <dbReference type="SAM" id="SignalP"/>
    </source>
</evidence>
<dbReference type="Pfam" id="PF26342">
    <property type="entry name" value="TP_1001_2nd"/>
    <property type="match status" value="1"/>
</dbReference>
<sequence>MYRKLFFLAFSLTPFLASAYPITSYLEMVKVASVGSAWQTLALSNSYSNPVVACTYNLPSSASNEAAVRVQVIGSSIQVKIQQPLNSTAITASAVYCTISQAGSYTYPIKYEAHTVNSTLTNYGSNWNATQMVNVSSSPYKVQNYTKPVVTGQVMSYNNPNFSVFWSNNCASRSTPPSNSAICVGKHTGQTTPTSPTTEILGYFIAEEGEYIQASSYVKIALGTDTVAGTKNTPPYNYNLGQNYTYATATQSAEDGGNGSWAVLYGSSPVSTQLGLAVEEETVTGDKSRTHTNEQVAYWAMEPINKTYADLRINEILYRQNGTVLREFIEFTVLSGGSILNYLVSSQDGTGQNYRLPDITVNTGDYVILHSNTGTPSSSGGVHHVYTGSTSTPLNNTADDVVLLKPSDSDATTLVGSGTHNVIPVDYVSYGTASGVDPVPVSNNGVTVSWNSVDNARLDGAALGQSISLTPNGVDSNTSACWELTSSGDASGCPSYIITSDTDSSANINSQGMNNNLAPEISLTKTVTTIYDPYNGASNPKAIPGSVLEYSITATNDGPSAADNNSIKLSDIIPANTKLCVSNTGNCRAPYFVNGSPSSGLSLGTVTYLDNSNTVIASSPDSDGANSNVAKLEAAMNGSFAAKSATTGPNFSLKFRIVVE</sequence>
<dbReference type="Proteomes" id="UP000294887">
    <property type="component" value="Unassembled WGS sequence"/>
</dbReference>
<reference evidence="3 4" key="1">
    <citation type="submission" date="2019-03" db="EMBL/GenBank/DDBJ databases">
        <title>Genomic Encyclopedia of Type Strains, Phase IV (KMG-IV): sequencing the most valuable type-strain genomes for metagenomic binning, comparative biology and taxonomic classification.</title>
        <authorList>
            <person name="Goeker M."/>
        </authorList>
    </citation>
    <scope>NUCLEOTIDE SEQUENCE [LARGE SCALE GENOMIC DNA]</scope>
    <source>
        <strain evidence="3 4">DSM 24830</strain>
    </source>
</reference>
<dbReference type="RefSeq" id="WP_131905903.1">
    <property type="nucleotide sequence ID" value="NZ_BAAAFU010000004.1"/>
</dbReference>
<evidence type="ECO:0000313" key="3">
    <source>
        <dbReference type="EMBL" id="TCJ87640.1"/>
    </source>
</evidence>
<evidence type="ECO:0000313" key="4">
    <source>
        <dbReference type="Proteomes" id="UP000294887"/>
    </source>
</evidence>
<keyword evidence="4" id="KW-1185">Reference proteome</keyword>
<dbReference type="OrthoDB" id="28717at2"/>
<feature type="signal peptide" evidence="1">
    <location>
        <begin position="1"/>
        <end position="19"/>
    </location>
</feature>
<feature type="domain" description="TP-1001-like C-terminal" evidence="2">
    <location>
        <begin position="309"/>
        <end position="377"/>
    </location>
</feature>
<dbReference type="InterPro" id="IPR058683">
    <property type="entry name" value="TP_1001-like_C"/>
</dbReference>
<dbReference type="AlphaFoldDB" id="A0A4R1F2I1"/>
<evidence type="ECO:0000259" key="2">
    <source>
        <dbReference type="Pfam" id="PF26342"/>
    </source>
</evidence>
<dbReference type="EMBL" id="SMFQ01000003">
    <property type="protein sequence ID" value="TCJ87640.1"/>
    <property type="molecule type" value="Genomic_DNA"/>
</dbReference>
<keyword evidence="1" id="KW-0732">Signal</keyword>
<gene>
    <name evidence="3" type="ORF">EV695_2153</name>
</gene>
<proteinExistence type="predicted"/>
<protein>
    <submittedName>
        <fullName evidence="3">Putative repeat protein (TIGR01451 family)</fullName>
    </submittedName>
</protein>
<feature type="chain" id="PRO_5020504015" evidence="1">
    <location>
        <begin position="20"/>
        <end position="660"/>
    </location>
</feature>
<dbReference type="InterPro" id="IPR047589">
    <property type="entry name" value="DUF11_rpt"/>
</dbReference>
<accession>A0A4R1F2I1</accession>
<comment type="caution">
    <text evidence="3">The sequence shown here is derived from an EMBL/GenBank/DDBJ whole genome shotgun (WGS) entry which is preliminary data.</text>
</comment>
<dbReference type="NCBIfam" id="TIGR01451">
    <property type="entry name" value="B_ant_repeat"/>
    <property type="match status" value="1"/>
</dbReference>
<organism evidence="3 4">
    <name type="scientific">Cocleimonas flava</name>
    <dbReference type="NCBI Taxonomy" id="634765"/>
    <lineage>
        <taxon>Bacteria</taxon>
        <taxon>Pseudomonadati</taxon>
        <taxon>Pseudomonadota</taxon>
        <taxon>Gammaproteobacteria</taxon>
        <taxon>Thiotrichales</taxon>
        <taxon>Thiotrichaceae</taxon>
        <taxon>Cocleimonas</taxon>
    </lineage>
</organism>
<name>A0A4R1F2I1_9GAMM</name>